<evidence type="ECO:0000313" key="2">
    <source>
        <dbReference type="EMBL" id="KYD28193.1"/>
    </source>
</evidence>
<dbReference type="Pfam" id="PF02624">
    <property type="entry name" value="YcaO"/>
    <property type="match status" value="1"/>
</dbReference>
<accession>A0A150MUP4</accession>
<dbReference type="PATRIC" id="fig|153151.4.peg.69"/>
<sequence>MLFEYIQRNHFNKPDSLFIENAVYPAFTMVGLLVKDGYMSPNGANAIAFSKQLAIRKSFSEMIERRNLLLGGYKNQNDEVLTWDIIRNAPAYLPYEYTTYQTEGPYPSDTTGTATHPDSYQAVKIAIKELLEKNALFLFWYGKKGYTLRSNNMLENIPIYHHFKEMPGSIELFVNDSFAPLYVVFAIVYTERKIICCGVGSSFHLQEAIQKSLEEAYVLRWQKESNEILKSYLNEKYPEKNYEEQLSYLLELKSLPGYIYTREEININTNNE</sequence>
<dbReference type="PROSITE" id="PS51664">
    <property type="entry name" value="YCAO"/>
    <property type="match status" value="1"/>
</dbReference>
<comment type="caution">
    <text evidence="2">The sequence shown here is derived from an EMBL/GenBank/DDBJ whole genome shotgun (WGS) entry which is preliminary data.</text>
</comment>
<feature type="domain" description="YcaO" evidence="1">
    <location>
        <begin position="1"/>
        <end position="272"/>
    </location>
</feature>
<protein>
    <recommendedName>
        <fullName evidence="1">YcaO domain-containing protein</fullName>
    </recommendedName>
</protein>
<dbReference type="Proteomes" id="UP000075324">
    <property type="component" value="Unassembled WGS sequence"/>
</dbReference>
<dbReference type="AlphaFoldDB" id="A0A150MUP4"/>
<dbReference type="EMBL" id="LQYW01000083">
    <property type="protein sequence ID" value="KYD28193.1"/>
    <property type="molecule type" value="Genomic_DNA"/>
</dbReference>
<reference evidence="2 3" key="1">
    <citation type="submission" date="2016-01" db="EMBL/GenBank/DDBJ databases">
        <title>Draft Genome Sequences of Seven Thermophilic Sporeformers Isolated from Foods.</title>
        <authorList>
            <person name="Berendsen E.M."/>
            <person name="Wells-Bennik M.H."/>
            <person name="Krawcyk A.O."/>
            <person name="De Jong A."/>
            <person name="Holsappel S."/>
            <person name="Eijlander R.T."/>
            <person name="Kuipers O.P."/>
        </authorList>
    </citation>
    <scope>NUCLEOTIDE SEQUENCE [LARGE SCALE GENOMIC DNA]</scope>
    <source>
        <strain evidence="2 3">B4110</strain>
    </source>
</reference>
<evidence type="ECO:0000259" key="1">
    <source>
        <dbReference type="PROSITE" id="PS51664"/>
    </source>
</evidence>
<organism evidence="2 3">
    <name type="scientific">Parageobacillus toebii</name>
    <dbReference type="NCBI Taxonomy" id="153151"/>
    <lineage>
        <taxon>Bacteria</taxon>
        <taxon>Bacillati</taxon>
        <taxon>Bacillota</taxon>
        <taxon>Bacilli</taxon>
        <taxon>Bacillales</taxon>
        <taxon>Anoxybacillaceae</taxon>
        <taxon>Parageobacillus</taxon>
    </lineage>
</organism>
<name>A0A150MUP4_9BACL</name>
<gene>
    <name evidence="2" type="ORF">B4110_3736</name>
</gene>
<evidence type="ECO:0000313" key="3">
    <source>
        <dbReference type="Proteomes" id="UP000075324"/>
    </source>
</evidence>
<dbReference type="RefSeq" id="WP_062678443.1">
    <property type="nucleotide sequence ID" value="NZ_LQYW01000083.1"/>
</dbReference>
<proteinExistence type="predicted"/>
<dbReference type="InterPro" id="IPR003776">
    <property type="entry name" value="YcaO-like_dom"/>
</dbReference>